<reference evidence="1 2" key="1">
    <citation type="submission" date="2021-06" db="EMBL/GenBank/DDBJ databases">
        <authorList>
            <person name="Kallberg Y."/>
            <person name="Tangrot J."/>
            <person name="Rosling A."/>
        </authorList>
    </citation>
    <scope>NUCLEOTIDE SEQUENCE [LARGE SCALE GENOMIC DNA]</scope>
    <source>
        <strain evidence="1 2">120-4 pot B 10/14</strain>
    </source>
</reference>
<keyword evidence="2" id="KW-1185">Reference proteome</keyword>
<organism evidence="1 2">
    <name type="scientific">Gigaspora margarita</name>
    <dbReference type="NCBI Taxonomy" id="4874"/>
    <lineage>
        <taxon>Eukaryota</taxon>
        <taxon>Fungi</taxon>
        <taxon>Fungi incertae sedis</taxon>
        <taxon>Mucoromycota</taxon>
        <taxon>Glomeromycotina</taxon>
        <taxon>Glomeromycetes</taxon>
        <taxon>Diversisporales</taxon>
        <taxon>Gigasporaceae</taxon>
        <taxon>Gigaspora</taxon>
    </lineage>
</organism>
<comment type="caution">
    <text evidence="1">The sequence shown here is derived from an EMBL/GenBank/DDBJ whole genome shotgun (WGS) entry which is preliminary data.</text>
</comment>
<protein>
    <submittedName>
        <fullName evidence="1">12539_t:CDS:1</fullName>
    </submittedName>
</protein>
<accession>A0ABN7UJM7</accession>
<gene>
    <name evidence="1" type="ORF">GMARGA_LOCUS7481</name>
</gene>
<proteinExistence type="predicted"/>
<name>A0ABN7UJM7_GIGMA</name>
<dbReference type="EMBL" id="CAJVQB010003631">
    <property type="protein sequence ID" value="CAG8613594.1"/>
    <property type="molecule type" value="Genomic_DNA"/>
</dbReference>
<dbReference type="Proteomes" id="UP000789901">
    <property type="component" value="Unassembled WGS sequence"/>
</dbReference>
<sequence>MQRLAKSQKCDTTEPRFYTNKLTFLPAIITISEVDYHVNLPPATEPNKETTLEIDYQGITRLQNHTNYELLPSKECYNCQLETETTRMEI</sequence>
<evidence type="ECO:0000313" key="2">
    <source>
        <dbReference type="Proteomes" id="UP000789901"/>
    </source>
</evidence>
<evidence type="ECO:0000313" key="1">
    <source>
        <dbReference type="EMBL" id="CAG8613594.1"/>
    </source>
</evidence>